<proteinExistence type="predicted"/>
<gene>
    <name evidence="1" type="ORF">B296_00057465</name>
</gene>
<name>A0A426WWM3_ENSVE</name>
<evidence type="ECO:0000313" key="1">
    <source>
        <dbReference type="EMBL" id="RRT31704.1"/>
    </source>
</evidence>
<comment type="caution">
    <text evidence="1">The sequence shown here is derived from an EMBL/GenBank/DDBJ whole genome shotgun (WGS) entry which is preliminary data.</text>
</comment>
<dbReference type="EMBL" id="AMZH03036625">
    <property type="protein sequence ID" value="RRT31704.1"/>
    <property type="molecule type" value="Genomic_DNA"/>
</dbReference>
<accession>A0A426WWM3</accession>
<dbReference type="Proteomes" id="UP000287651">
    <property type="component" value="Unassembled WGS sequence"/>
</dbReference>
<reference evidence="1 2" key="1">
    <citation type="journal article" date="2014" name="Agronomy (Basel)">
        <title>A Draft Genome Sequence for Ensete ventricosum, the Drought-Tolerant Tree Against Hunger.</title>
        <authorList>
            <person name="Harrison J."/>
            <person name="Moore K.A."/>
            <person name="Paszkiewicz K."/>
            <person name="Jones T."/>
            <person name="Grant M."/>
            <person name="Ambacheew D."/>
            <person name="Muzemil S."/>
            <person name="Studholme D.J."/>
        </authorList>
    </citation>
    <scope>NUCLEOTIDE SEQUENCE [LARGE SCALE GENOMIC DNA]</scope>
</reference>
<feature type="non-terminal residue" evidence="1">
    <location>
        <position position="1"/>
    </location>
</feature>
<evidence type="ECO:0000313" key="2">
    <source>
        <dbReference type="Proteomes" id="UP000287651"/>
    </source>
</evidence>
<sequence length="144" mass="16017">LRVCFDCSKFDPLALARGLAFIPMVEGVGRIRDPLMTVDAPRSRLVHSARRGLTCTVSCRVVSSHASLCDSALWEVVSYDPERYRTRSEMPSRRTFITSTPRRRVDSEVAAKCHRVGESCPIMMIDVHTCEVFAADKIGSLASL</sequence>
<organism evidence="1 2">
    <name type="scientific">Ensete ventricosum</name>
    <name type="common">Abyssinian banana</name>
    <name type="synonym">Musa ensete</name>
    <dbReference type="NCBI Taxonomy" id="4639"/>
    <lineage>
        <taxon>Eukaryota</taxon>
        <taxon>Viridiplantae</taxon>
        <taxon>Streptophyta</taxon>
        <taxon>Embryophyta</taxon>
        <taxon>Tracheophyta</taxon>
        <taxon>Spermatophyta</taxon>
        <taxon>Magnoliopsida</taxon>
        <taxon>Liliopsida</taxon>
        <taxon>Zingiberales</taxon>
        <taxon>Musaceae</taxon>
        <taxon>Ensete</taxon>
    </lineage>
</organism>
<protein>
    <submittedName>
        <fullName evidence="1">Uncharacterized protein</fullName>
    </submittedName>
</protein>
<dbReference type="AlphaFoldDB" id="A0A426WWM3"/>